<organism evidence="1">
    <name type="scientific">Lygus hesperus</name>
    <name type="common">Western plant bug</name>
    <dbReference type="NCBI Taxonomy" id="30085"/>
    <lineage>
        <taxon>Eukaryota</taxon>
        <taxon>Metazoa</taxon>
        <taxon>Ecdysozoa</taxon>
        <taxon>Arthropoda</taxon>
        <taxon>Hexapoda</taxon>
        <taxon>Insecta</taxon>
        <taxon>Pterygota</taxon>
        <taxon>Neoptera</taxon>
        <taxon>Paraneoptera</taxon>
        <taxon>Hemiptera</taxon>
        <taxon>Heteroptera</taxon>
        <taxon>Panheteroptera</taxon>
        <taxon>Cimicomorpha</taxon>
        <taxon>Miridae</taxon>
        <taxon>Mirini</taxon>
        <taxon>Lygus</taxon>
    </lineage>
</organism>
<gene>
    <name evidence="1" type="primary">mnmE_4</name>
    <name evidence="1" type="ORF">CM83_9965</name>
</gene>
<reference evidence="1" key="2">
    <citation type="submission" date="2014-07" db="EMBL/GenBank/DDBJ databases">
        <authorList>
            <person name="Hull J."/>
        </authorList>
    </citation>
    <scope>NUCLEOTIDE SEQUENCE</scope>
</reference>
<name>A0A0A9YVZ1_LYGHE</name>
<dbReference type="EMBL" id="GBHO01006442">
    <property type="protein sequence ID" value="JAG37162.1"/>
    <property type="molecule type" value="Transcribed_RNA"/>
</dbReference>
<dbReference type="InterPro" id="IPR037144">
    <property type="entry name" value="Peptidase_M1_pepN_C_sf"/>
</dbReference>
<proteinExistence type="predicted"/>
<evidence type="ECO:0000313" key="1">
    <source>
        <dbReference type="EMBL" id="JAG37162.1"/>
    </source>
</evidence>
<accession>A0A0A9YVZ1</accession>
<protein>
    <submittedName>
        <fullName evidence="1">tRNA modification GTPase MnmE</fullName>
    </submittedName>
</protein>
<sequence length="181" mass="20517">MLDTKEYLGTYVPKYRLRTMHDINASRLHNLLQQAREDFISHPDSLTSYIALISSMASPAVFQQIDKLFQEPFFKIELAGHARTVARGWIANRNLTLLTHTGLRKTVELCTKIGKVNEMSAYPFLQAFSDINSMDNVTKDAWVEALKTMQNNFDPMEQQSIYNNISRILDTATANGAGNQS</sequence>
<dbReference type="AlphaFoldDB" id="A0A0A9YVZ1"/>
<dbReference type="Gene3D" id="1.25.50.10">
    <property type="entry name" value="Peptidase M1, alanyl aminopeptidase, C-terminal domain"/>
    <property type="match status" value="1"/>
</dbReference>
<reference evidence="1" key="1">
    <citation type="journal article" date="2014" name="PLoS ONE">
        <title>Transcriptome-Based Identification of ABC Transporters in the Western Tarnished Plant Bug Lygus hesperus.</title>
        <authorList>
            <person name="Hull J.J."/>
            <person name="Chaney K."/>
            <person name="Geib S.M."/>
            <person name="Fabrick J.A."/>
            <person name="Brent C.S."/>
            <person name="Walsh D."/>
            <person name="Lavine L.C."/>
        </authorList>
    </citation>
    <scope>NUCLEOTIDE SEQUENCE</scope>
</reference>